<reference evidence="2 3" key="1">
    <citation type="submission" date="2019-03" db="EMBL/GenBank/DDBJ databases">
        <title>Single cell metagenomics reveals metabolic interactions within the superorganism composed of flagellate Streblomastix strix and complex community of Bacteroidetes bacteria on its surface.</title>
        <authorList>
            <person name="Treitli S.C."/>
            <person name="Kolisko M."/>
            <person name="Husnik F."/>
            <person name="Keeling P."/>
            <person name="Hampl V."/>
        </authorList>
    </citation>
    <scope>NUCLEOTIDE SEQUENCE [LARGE SCALE GENOMIC DNA]</scope>
    <source>
        <strain evidence="2">ST1C</strain>
    </source>
</reference>
<name>A0A5J4WK20_9EUKA</name>
<dbReference type="InterPro" id="IPR016024">
    <property type="entry name" value="ARM-type_fold"/>
</dbReference>
<evidence type="ECO:0000313" key="3">
    <source>
        <dbReference type="Proteomes" id="UP000324800"/>
    </source>
</evidence>
<comment type="caution">
    <text evidence="2">The sequence shown here is derived from an EMBL/GenBank/DDBJ whole genome shotgun (WGS) entry which is preliminary data.</text>
</comment>
<accession>A0A5J4WK20</accession>
<evidence type="ECO:0008006" key="4">
    <source>
        <dbReference type="Google" id="ProtNLM"/>
    </source>
</evidence>
<dbReference type="AlphaFoldDB" id="A0A5J4WK20"/>
<evidence type="ECO:0000313" key="2">
    <source>
        <dbReference type="EMBL" id="KAA6394675.1"/>
    </source>
</evidence>
<feature type="compositionally biased region" description="Basic and acidic residues" evidence="1">
    <location>
        <begin position="253"/>
        <end position="269"/>
    </location>
</feature>
<dbReference type="Proteomes" id="UP000324800">
    <property type="component" value="Unassembled WGS sequence"/>
</dbReference>
<evidence type="ECO:0000256" key="1">
    <source>
        <dbReference type="SAM" id="MobiDB-lite"/>
    </source>
</evidence>
<dbReference type="InterPro" id="IPR011989">
    <property type="entry name" value="ARM-like"/>
</dbReference>
<organism evidence="2 3">
    <name type="scientific">Streblomastix strix</name>
    <dbReference type="NCBI Taxonomy" id="222440"/>
    <lineage>
        <taxon>Eukaryota</taxon>
        <taxon>Metamonada</taxon>
        <taxon>Preaxostyla</taxon>
        <taxon>Oxymonadida</taxon>
        <taxon>Streblomastigidae</taxon>
        <taxon>Streblomastix</taxon>
    </lineage>
</organism>
<feature type="compositionally biased region" description="Basic and acidic residues" evidence="1">
    <location>
        <begin position="283"/>
        <end position="292"/>
    </location>
</feature>
<gene>
    <name evidence="2" type="ORF">EZS28_009800</name>
</gene>
<dbReference type="EMBL" id="SNRW01001881">
    <property type="protein sequence ID" value="KAA6394675.1"/>
    <property type="molecule type" value="Genomic_DNA"/>
</dbReference>
<dbReference type="SUPFAM" id="SSF48371">
    <property type="entry name" value="ARM repeat"/>
    <property type="match status" value="1"/>
</dbReference>
<protein>
    <recommendedName>
        <fullName evidence="4">SPRY domain-containing protein</fullName>
    </recommendedName>
</protein>
<dbReference type="Gene3D" id="1.25.10.10">
    <property type="entry name" value="Leucine-rich Repeat Variant"/>
    <property type="match status" value="1"/>
</dbReference>
<feature type="region of interest" description="Disordered" evidence="1">
    <location>
        <begin position="247"/>
        <end position="292"/>
    </location>
</feature>
<proteinExistence type="predicted"/>
<sequence length="500" mass="55992">MEKSSDKTNRNTILVKSASDDKIVNIPQLANDIRSINGDLHYSALQRLVIAIVMEPKNIETVKQQDIVGVLNNFLVSSAPPELNELAIAILAVLGAHGKSRRKRSRALTSGWALIQIILNSDETLSRQGSEALHRLIVADEQVRNAMLSQRFVDLVFETLTDQEYIKKQYTTSTTPQYSAFQDEDEPNFVKVGLLSIVQKLAEEIENPTELGILIPILEEIKKNGEKELGKKAKTILGCLQQEGITVPSQNDEESKRKVPELERTDSEKSLNNNTGEEIQPNTEEKSGKFDQLRRQLSIISQRTSNSNLRSPSSSNVISLPIYIAVPPGSYAKKEGEFTYASTTTEWKTFPVGPPVSKGIYKLRMRINKRSNITVGVMKQGLVVPFDKWPGYQPYAKDCIVFHDNGGVAQQSIYSSGNQKMKDGDQVDIEVNMEATPRTCHLFIDGQQQTVFVSGFPEAVQFWFFLNYVGDSISVLSLLKLNEPTVVKFSNEKELKWIIV</sequence>
<feature type="compositionally biased region" description="Polar residues" evidence="1">
    <location>
        <begin position="270"/>
        <end position="282"/>
    </location>
</feature>